<evidence type="ECO:0000256" key="1">
    <source>
        <dbReference type="ARBA" id="ARBA00023015"/>
    </source>
</evidence>
<gene>
    <name evidence="6" type="ORF">KDD17_14565</name>
</gene>
<evidence type="ECO:0000259" key="4">
    <source>
        <dbReference type="PROSITE" id="PS50932"/>
    </source>
</evidence>
<dbReference type="InterPro" id="IPR028082">
    <property type="entry name" value="Peripla_BP_I"/>
</dbReference>
<dbReference type="EMBL" id="CP073581">
    <property type="protein sequence ID" value="QUJ78061.1"/>
    <property type="molecule type" value="Genomic_DNA"/>
</dbReference>
<dbReference type="CDD" id="cd01392">
    <property type="entry name" value="HTH_LacI"/>
    <property type="match status" value="1"/>
</dbReference>
<sequence>MEEFAALSGISRPTVSKYFNDPESVRASTRARIEKALTRYDYRPNIFAVNQNRKLTKNVGIVVPYLADPFFAEIARNLEQRCITAGFRPTLYSAHGQPDVEVEILDDLRALKPAGVLLAPLGRASNRAAIARFIDDVPTIFFDNVLEDLEATFVGSNNPNLALQIVDYLCRSGEPPCFLEMATPANPNARRRRQAYIDAMAQVGERAQVVQIAGEGWHFEEIGRRFGGEAVAAGKFATNTVLCSNDRLAIGLLAACYEQGISVGLGADSAVRVAGQDDHPFSRYTCPALTTVAQDYDAISGKSVELLLNMIDGENPPGPPTLFDGKLVMRRSA</sequence>
<evidence type="ECO:0000313" key="7">
    <source>
        <dbReference type="Proteomes" id="UP000683291"/>
    </source>
</evidence>
<dbReference type="PROSITE" id="PS50932">
    <property type="entry name" value="HTH_LACI_2"/>
    <property type="match status" value="1"/>
</dbReference>
<keyword evidence="2 6" id="KW-0238">DNA-binding</keyword>
<feature type="domain" description="HTH cro/C1-type" evidence="5">
    <location>
        <begin position="1"/>
        <end position="43"/>
    </location>
</feature>
<keyword evidence="1" id="KW-0805">Transcription regulation</keyword>
<dbReference type="InterPro" id="IPR046335">
    <property type="entry name" value="LacI/GalR-like_sensor"/>
</dbReference>
<evidence type="ECO:0000256" key="2">
    <source>
        <dbReference type="ARBA" id="ARBA00023125"/>
    </source>
</evidence>
<reference evidence="6" key="1">
    <citation type="submission" date="2021-04" db="EMBL/GenBank/DDBJ databases">
        <title>Complete genome sequence for Sulfitobacter sp. strain JK7-1.</title>
        <authorList>
            <person name="Park S.-J."/>
        </authorList>
    </citation>
    <scope>NUCLEOTIDE SEQUENCE</scope>
    <source>
        <strain evidence="6">JK7-1</strain>
    </source>
</reference>
<dbReference type="KEGG" id="sual:KDD17_14565"/>
<dbReference type="SMART" id="SM00354">
    <property type="entry name" value="HTH_LACI"/>
    <property type="match status" value="1"/>
</dbReference>
<accession>A0A975JGE5</accession>
<dbReference type="GO" id="GO:0000976">
    <property type="term" value="F:transcription cis-regulatory region binding"/>
    <property type="evidence" value="ECO:0007669"/>
    <property type="project" value="TreeGrafter"/>
</dbReference>
<keyword evidence="7" id="KW-1185">Reference proteome</keyword>
<evidence type="ECO:0000313" key="6">
    <source>
        <dbReference type="EMBL" id="QUJ78061.1"/>
    </source>
</evidence>
<dbReference type="PANTHER" id="PTHR30146:SF109">
    <property type="entry name" value="HTH-TYPE TRANSCRIPTIONAL REGULATOR GALS"/>
    <property type="match status" value="1"/>
</dbReference>
<dbReference type="InterPro" id="IPR000843">
    <property type="entry name" value="HTH_LacI"/>
</dbReference>
<protein>
    <submittedName>
        <fullName evidence="6">LacI family DNA-binding transcriptional regulator</fullName>
    </submittedName>
</protein>
<dbReference type="Proteomes" id="UP000683291">
    <property type="component" value="Chromosome 1"/>
</dbReference>
<dbReference type="PROSITE" id="PS50943">
    <property type="entry name" value="HTH_CROC1"/>
    <property type="match status" value="1"/>
</dbReference>
<dbReference type="PANTHER" id="PTHR30146">
    <property type="entry name" value="LACI-RELATED TRANSCRIPTIONAL REPRESSOR"/>
    <property type="match status" value="1"/>
</dbReference>
<dbReference type="InterPro" id="IPR001387">
    <property type="entry name" value="Cro/C1-type_HTH"/>
</dbReference>
<dbReference type="Gene3D" id="3.40.50.2300">
    <property type="match status" value="2"/>
</dbReference>
<dbReference type="Pfam" id="PF00356">
    <property type="entry name" value="LacI"/>
    <property type="match status" value="1"/>
</dbReference>
<dbReference type="SUPFAM" id="SSF47413">
    <property type="entry name" value="lambda repressor-like DNA-binding domains"/>
    <property type="match status" value="1"/>
</dbReference>
<evidence type="ECO:0000259" key="5">
    <source>
        <dbReference type="PROSITE" id="PS50943"/>
    </source>
</evidence>
<dbReference type="GO" id="GO:0003700">
    <property type="term" value="F:DNA-binding transcription factor activity"/>
    <property type="evidence" value="ECO:0007669"/>
    <property type="project" value="TreeGrafter"/>
</dbReference>
<dbReference type="Gene3D" id="1.10.260.40">
    <property type="entry name" value="lambda repressor-like DNA-binding domains"/>
    <property type="match status" value="1"/>
</dbReference>
<dbReference type="AlphaFoldDB" id="A0A975JGE5"/>
<proteinExistence type="predicted"/>
<evidence type="ECO:0000256" key="3">
    <source>
        <dbReference type="ARBA" id="ARBA00023163"/>
    </source>
</evidence>
<feature type="domain" description="HTH lacI-type" evidence="4">
    <location>
        <begin position="1"/>
        <end position="53"/>
    </location>
</feature>
<keyword evidence="3" id="KW-0804">Transcription</keyword>
<organism evidence="6 7">
    <name type="scientific">Sulfitobacter albidus</name>
    <dbReference type="NCBI Taxonomy" id="2829501"/>
    <lineage>
        <taxon>Bacteria</taxon>
        <taxon>Pseudomonadati</taxon>
        <taxon>Pseudomonadota</taxon>
        <taxon>Alphaproteobacteria</taxon>
        <taxon>Rhodobacterales</taxon>
        <taxon>Roseobacteraceae</taxon>
        <taxon>Sulfitobacter</taxon>
    </lineage>
</organism>
<dbReference type="CDD" id="cd06267">
    <property type="entry name" value="PBP1_LacI_sugar_binding-like"/>
    <property type="match status" value="1"/>
</dbReference>
<dbReference type="Pfam" id="PF13377">
    <property type="entry name" value="Peripla_BP_3"/>
    <property type="match status" value="1"/>
</dbReference>
<dbReference type="InterPro" id="IPR010982">
    <property type="entry name" value="Lambda_DNA-bd_dom_sf"/>
</dbReference>
<dbReference type="SUPFAM" id="SSF53822">
    <property type="entry name" value="Periplasmic binding protein-like I"/>
    <property type="match status" value="1"/>
</dbReference>
<name>A0A975JGE5_9RHOB</name>